<feature type="transmembrane region" description="Helical" evidence="5">
    <location>
        <begin position="256"/>
        <end position="275"/>
    </location>
</feature>
<feature type="transmembrane region" description="Helical" evidence="5">
    <location>
        <begin position="12"/>
        <end position="31"/>
    </location>
</feature>
<evidence type="ECO:0000259" key="6">
    <source>
        <dbReference type="Pfam" id="PF04932"/>
    </source>
</evidence>
<dbReference type="InterPro" id="IPR007016">
    <property type="entry name" value="O-antigen_ligase-rel_domated"/>
</dbReference>
<proteinExistence type="predicted"/>
<evidence type="ECO:0000313" key="7">
    <source>
        <dbReference type="EMBL" id="PJE75797.1"/>
    </source>
</evidence>
<dbReference type="Proteomes" id="UP000231152">
    <property type="component" value="Unassembled WGS sequence"/>
</dbReference>
<gene>
    <name evidence="7" type="ORF">COV04_02535</name>
</gene>
<feature type="transmembrane region" description="Helical" evidence="5">
    <location>
        <begin position="179"/>
        <end position="198"/>
    </location>
</feature>
<organism evidence="7 8">
    <name type="scientific">Candidatus Uhrbacteria bacterium CG10_big_fil_rev_8_21_14_0_10_48_11</name>
    <dbReference type="NCBI Taxonomy" id="1975037"/>
    <lineage>
        <taxon>Bacteria</taxon>
        <taxon>Candidatus Uhriibacteriota</taxon>
    </lineage>
</organism>
<evidence type="ECO:0000313" key="8">
    <source>
        <dbReference type="Proteomes" id="UP000231152"/>
    </source>
</evidence>
<name>A0A2M8LEC1_9BACT</name>
<evidence type="ECO:0000256" key="3">
    <source>
        <dbReference type="ARBA" id="ARBA00022989"/>
    </source>
</evidence>
<dbReference type="PANTHER" id="PTHR37422">
    <property type="entry name" value="TEICHURONIC ACID BIOSYNTHESIS PROTEIN TUAE"/>
    <property type="match status" value="1"/>
</dbReference>
<feature type="transmembrane region" description="Helical" evidence="5">
    <location>
        <begin position="145"/>
        <end position="167"/>
    </location>
</feature>
<comment type="subcellular location">
    <subcellularLocation>
        <location evidence="1">Membrane</location>
        <topology evidence="1">Multi-pass membrane protein</topology>
    </subcellularLocation>
</comment>
<evidence type="ECO:0000256" key="1">
    <source>
        <dbReference type="ARBA" id="ARBA00004141"/>
    </source>
</evidence>
<dbReference type="GO" id="GO:0016020">
    <property type="term" value="C:membrane"/>
    <property type="evidence" value="ECO:0007669"/>
    <property type="project" value="UniProtKB-SubCell"/>
</dbReference>
<accession>A0A2M8LEC1</accession>
<keyword evidence="2 5" id="KW-0812">Transmembrane</keyword>
<keyword evidence="4 5" id="KW-0472">Membrane</keyword>
<feature type="transmembrane region" description="Helical" evidence="5">
    <location>
        <begin position="90"/>
        <end position="107"/>
    </location>
</feature>
<protein>
    <recommendedName>
        <fullName evidence="6">O-antigen ligase-related domain-containing protein</fullName>
    </recommendedName>
</protein>
<feature type="transmembrane region" description="Helical" evidence="5">
    <location>
        <begin position="59"/>
        <end position="78"/>
    </location>
</feature>
<sequence>MTITRALFPEQMTTRVWLPLFVLVDVLSFFAYFEPSFRTAFFVILFVAYVILALTNYKYAVLVAFAELFVGSHGYLLWLQLGETQVSMRIAFYLLLMAASVLHVKELRLQLSKPSGKALLAVMGPLAFFIGLAFVRGVLSGANFGAVFFDANAYLYFALVVPLLVVIADKDFFKDCVHLLFVAAGYLAVKTVLLFYVFTHSYFQYFVPDIYMWLRDSKIGEFTPLGTGLYRIFIQSQIYLLVVWIYAVLSHVHRPVWHYGKAVLYVSFLAAALIVSYSRSFWLGWVGVLMLAVVWLLASRRMVEAIRSVGFSALSVLIGYLVVVAVVAVPFPGTPSGAKFSLDERLTASDAAASSRWNELSPLWKQIEKHQFIGNGFGSSVTYISNDPRVREENSSGLYITTAFEWGYLDMWLKLGLLGIASYGLLISCIIYWGYQKKVTELGLLFGVLAVLMVNIGSPYLNHPLGIGLVLLALLFYAPGLTGSENRAINMGSTLPNVPR</sequence>
<feature type="transmembrane region" description="Helical" evidence="5">
    <location>
        <begin position="281"/>
        <end position="298"/>
    </location>
</feature>
<dbReference type="Pfam" id="PF04932">
    <property type="entry name" value="Wzy_C"/>
    <property type="match status" value="1"/>
</dbReference>
<keyword evidence="3 5" id="KW-1133">Transmembrane helix</keyword>
<comment type="caution">
    <text evidence="7">The sequence shown here is derived from an EMBL/GenBank/DDBJ whole genome shotgun (WGS) entry which is preliminary data.</text>
</comment>
<feature type="transmembrane region" description="Helical" evidence="5">
    <location>
        <begin position="37"/>
        <end position="54"/>
    </location>
</feature>
<feature type="transmembrane region" description="Helical" evidence="5">
    <location>
        <begin position="415"/>
        <end position="435"/>
    </location>
</feature>
<reference evidence="7 8" key="1">
    <citation type="submission" date="2017-09" db="EMBL/GenBank/DDBJ databases">
        <title>Depth-based differentiation of microbial function through sediment-hosted aquifers and enrichment of novel symbionts in the deep terrestrial subsurface.</title>
        <authorList>
            <person name="Probst A.J."/>
            <person name="Ladd B."/>
            <person name="Jarett J.K."/>
            <person name="Geller-Mcgrath D.E."/>
            <person name="Sieber C.M."/>
            <person name="Emerson J.B."/>
            <person name="Anantharaman K."/>
            <person name="Thomas B.C."/>
            <person name="Malmstrom R."/>
            <person name="Stieglmeier M."/>
            <person name="Klingl A."/>
            <person name="Woyke T."/>
            <person name="Ryan C.M."/>
            <person name="Banfield J.F."/>
        </authorList>
    </citation>
    <scope>NUCLEOTIDE SEQUENCE [LARGE SCALE GENOMIC DNA]</scope>
    <source>
        <strain evidence="7">CG10_big_fil_rev_8_21_14_0_10_48_11</strain>
    </source>
</reference>
<dbReference type="EMBL" id="PFET01000009">
    <property type="protein sequence ID" value="PJE75797.1"/>
    <property type="molecule type" value="Genomic_DNA"/>
</dbReference>
<feature type="transmembrane region" description="Helical" evidence="5">
    <location>
        <begin position="228"/>
        <end position="249"/>
    </location>
</feature>
<dbReference type="InterPro" id="IPR051533">
    <property type="entry name" value="WaaL-like"/>
</dbReference>
<feature type="domain" description="O-antigen ligase-related" evidence="6">
    <location>
        <begin position="266"/>
        <end position="423"/>
    </location>
</feature>
<evidence type="ECO:0000256" key="2">
    <source>
        <dbReference type="ARBA" id="ARBA00022692"/>
    </source>
</evidence>
<dbReference type="AlphaFoldDB" id="A0A2M8LEC1"/>
<feature type="transmembrane region" description="Helical" evidence="5">
    <location>
        <begin position="467"/>
        <end position="484"/>
    </location>
</feature>
<feature type="transmembrane region" description="Helical" evidence="5">
    <location>
        <begin position="442"/>
        <end position="461"/>
    </location>
</feature>
<dbReference type="PANTHER" id="PTHR37422:SF13">
    <property type="entry name" value="LIPOPOLYSACCHARIDE BIOSYNTHESIS PROTEIN PA4999-RELATED"/>
    <property type="match status" value="1"/>
</dbReference>
<evidence type="ECO:0000256" key="4">
    <source>
        <dbReference type="ARBA" id="ARBA00023136"/>
    </source>
</evidence>
<evidence type="ECO:0000256" key="5">
    <source>
        <dbReference type="SAM" id="Phobius"/>
    </source>
</evidence>
<feature type="transmembrane region" description="Helical" evidence="5">
    <location>
        <begin position="310"/>
        <end position="331"/>
    </location>
</feature>
<feature type="transmembrane region" description="Helical" evidence="5">
    <location>
        <begin position="119"/>
        <end position="139"/>
    </location>
</feature>